<feature type="compositionally biased region" description="Polar residues" evidence="1">
    <location>
        <begin position="175"/>
        <end position="187"/>
    </location>
</feature>
<feature type="compositionally biased region" description="Polar residues" evidence="1">
    <location>
        <begin position="278"/>
        <end position="299"/>
    </location>
</feature>
<dbReference type="Proteomes" id="UP001222325">
    <property type="component" value="Unassembled WGS sequence"/>
</dbReference>
<dbReference type="EMBL" id="JARJCN010000049">
    <property type="protein sequence ID" value="KAJ7081588.1"/>
    <property type="molecule type" value="Genomic_DNA"/>
</dbReference>
<feature type="transmembrane region" description="Helical" evidence="2">
    <location>
        <begin position="26"/>
        <end position="50"/>
    </location>
</feature>
<evidence type="ECO:0000256" key="2">
    <source>
        <dbReference type="SAM" id="Phobius"/>
    </source>
</evidence>
<sequence length="341" mass="36089">MAAVPVPPSSSPSIHSEASAKAPSRALPIAIALVASVLLLVAIMLLSFYLRRRTKQKASAAPARKGREVQPGETVSRPHPAALMITPAEGKGTPRFVHTPGTNMRIASRRPDGAWEFADPRAPFAPAIIADDARPLSRNSSATSTFELLPPSRAASPWGAPTTPGGADSVRSWRTGHSPTPSASSTPIVPVRSISGSRHGSIVSTNAPSLQDPERAEVASTYSNPFLSPSPSVASLSSARWPAPSPPSSARASPDLRPPVESRAARAIRLGYEELDRSSTYSEQQGTQRAGTSGSSLQPPMTPAAHAKEMESRAARKIRQGYENVDRNSEYTEQDEALPAY</sequence>
<evidence type="ECO:0000313" key="3">
    <source>
        <dbReference type="EMBL" id="KAJ7081588.1"/>
    </source>
</evidence>
<feature type="compositionally biased region" description="Acidic residues" evidence="1">
    <location>
        <begin position="332"/>
        <end position="341"/>
    </location>
</feature>
<name>A0AAD6TY48_9AGAR</name>
<feature type="region of interest" description="Disordered" evidence="1">
    <location>
        <begin position="141"/>
        <end position="341"/>
    </location>
</feature>
<accession>A0AAD6TY48</accession>
<protein>
    <submittedName>
        <fullName evidence="3">Uncharacterized protein</fullName>
    </submittedName>
</protein>
<keyword evidence="4" id="KW-1185">Reference proteome</keyword>
<keyword evidence="2" id="KW-1133">Transmembrane helix</keyword>
<organism evidence="3 4">
    <name type="scientific">Mycena belliarum</name>
    <dbReference type="NCBI Taxonomy" id="1033014"/>
    <lineage>
        <taxon>Eukaryota</taxon>
        <taxon>Fungi</taxon>
        <taxon>Dikarya</taxon>
        <taxon>Basidiomycota</taxon>
        <taxon>Agaricomycotina</taxon>
        <taxon>Agaricomycetes</taxon>
        <taxon>Agaricomycetidae</taxon>
        <taxon>Agaricales</taxon>
        <taxon>Marasmiineae</taxon>
        <taxon>Mycenaceae</taxon>
        <taxon>Mycena</taxon>
    </lineage>
</organism>
<feature type="region of interest" description="Disordered" evidence="1">
    <location>
        <begin position="57"/>
        <end position="79"/>
    </location>
</feature>
<evidence type="ECO:0000313" key="4">
    <source>
        <dbReference type="Proteomes" id="UP001222325"/>
    </source>
</evidence>
<reference evidence="3" key="1">
    <citation type="submission" date="2023-03" db="EMBL/GenBank/DDBJ databases">
        <title>Massive genome expansion in bonnet fungi (Mycena s.s.) driven by repeated elements and novel gene families across ecological guilds.</title>
        <authorList>
            <consortium name="Lawrence Berkeley National Laboratory"/>
            <person name="Harder C.B."/>
            <person name="Miyauchi S."/>
            <person name="Viragh M."/>
            <person name="Kuo A."/>
            <person name="Thoen E."/>
            <person name="Andreopoulos B."/>
            <person name="Lu D."/>
            <person name="Skrede I."/>
            <person name="Drula E."/>
            <person name="Henrissat B."/>
            <person name="Morin E."/>
            <person name="Kohler A."/>
            <person name="Barry K."/>
            <person name="LaButti K."/>
            <person name="Morin E."/>
            <person name="Salamov A."/>
            <person name="Lipzen A."/>
            <person name="Mereny Z."/>
            <person name="Hegedus B."/>
            <person name="Baldrian P."/>
            <person name="Stursova M."/>
            <person name="Weitz H."/>
            <person name="Taylor A."/>
            <person name="Grigoriev I.V."/>
            <person name="Nagy L.G."/>
            <person name="Martin F."/>
            <person name="Kauserud H."/>
        </authorList>
    </citation>
    <scope>NUCLEOTIDE SEQUENCE</scope>
    <source>
        <strain evidence="3">CBHHK173m</strain>
    </source>
</reference>
<comment type="caution">
    <text evidence="3">The sequence shown here is derived from an EMBL/GenBank/DDBJ whole genome shotgun (WGS) entry which is preliminary data.</text>
</comment>
<feature type="compositionally biased region" description="Polar residues" evidence="1">
    <location>
        <begin position="194"/>
        <end position="209"/>
    </location>
</feature>
<evidence type="ECO:0000256" key="1">
    <source>
        <dbReference type="SAM" id="MobiDB-lite"/>
    </source>
</evidence>
<gene>
    <name evidence="3" type="ORF">B0H15DRAFT_803586</name>
</gene>
<feature type="compositionally biased region" description="Low complexity" evidence="1">
    <location>
        <begin position="227"/>
        <end position="255"/>
    </location>
</feature>
<keyword evidence="2" id="KW-0812">Transmembrane</keyword>
<keyword evidence="2" id="KW-0472">Membrane</keyword>
<proteinExistence type="predicted"/>
<dbReference type="AlphaFoldDB" id="A0AAD6TY48"/>